<dbReference type="InterPro" id="IPR052340">
    <property type="entry name" value="RNase_Y/CdgJ"/>
</dbReference>
<dbReference type="SUPFAM" id="SSF109604">
    <property type="entry name" value="HD-domain/PDEase-like"/>
    <property type="match status" value="1"/>
</dbReference>
<dbReference type="KEGG" id="ddf:DEFDS_0324"/>
<dbReference type="PANTHER" id="PTHR33525:SF3">
    <property type="entry name" value="RIBONUCLEASE Y"/>
    <property type="match status" value="1"/>
</dbReference>
<proteinExistence type="predicted"/>
<dbReference type="InterPro" id="IPR006675">
    <property type="entry name" value="HDIG_dom"/>
</dbReference>
<evidence type="ECO:0000313" key="3">
    <source>
        <dbReference type="Proteomes" id="UP000001520"/>
    </source>
</evidence>
<organism evidence="2 3">
    <name type="scientific">Deferribacter desulfuricans (strain DSM 14783 / JCM 11476 / NBRC 101012 / SSM1)</name>
    <dbReference type="NCBI Taxonomy" id="639282"/>
    <lineage>
        <taxon>Bacteria</taxon>
        <taxon>Pseudomonadati</taxon>
        <taxon>Deferribacterota</taxon>
        <taxon>Deferribacteres</taxon>
        <taxon>Deferribacterales</taxon>
        <taxon>Deferribacteraceae</taxon>
        <taxon>Deferribacter</taxon>
    </lineage>
</organism>
<protein>
    <submittedName>
        <fullName evidence="2">Metal dependent phosphohydrolase</fullName>
    </submittedName>
</protein>
<gene>
    <name evidence="2" type="ordered locus">DEFDS_0324</name>
</gene>
<dbReference type="InterPro" id="IPR003607">
    <property type="entry name" value="HD/PDEase_dom"/>
</dbReference>
<dbReference type="STRING" id="639282.DEFDS_0324"/>
<evidence type="ECO:0000259" key="1">
    <source>
        <dbReference type="PROSITE" id="PS51833"/>
    </source>
</evidence>
<reference evidence="2 3" key="1">
    <citation type="journal article" date="2010" name="DNA Res.">
        <title>Bacterial lifestyle in a deep-sea hydrothermal vent chimney revealed by the genome sequence of the thermophilic bacterium Deferribacter desulfuricans SSM1.</title>
        <authorList>
            <person name="Takaki Y."/>
            <person name="Shimamura S."/>
            <person name="Nakagawa S."/>
            <person name="Fukuhara Y."/>
            <person name="Horikawa H."/>
            <person name="Ankai A."/>
            <person name="Harada T."/>
            <person name="Hosoyama A."/>
            <person name="Oguchi A."/>
            <person name="Fukui S."/>
            <person name="Fujita N."/>
            <person name="Takami H."/>
            <person name="Takai K."/>
        </authorList>
    </citation>
    <scope>NUCLEOTIDE SEQUENCE [LARGE SCALE GENOMIC DNA]</scope>
    <source>
        <strain evidence="3">DSM 14783 / JCM 11476 / NBRC 101012 / SSM1</strain>
    </source>
</reference>
<keyword evidence="2" id="KW-0378">Hydrolase</keyword>
<dbReference type="EMBL" id="AP011529">
    <property type="protein sequence ID" value="BAI79825.1"/>
    <property type="molecule type" value="Genomic_DNA"/>
</dbReference>
<dbReference type="RefSeq" id="WP_013007073.1">
    <property type="nucleotide sequence ID" value="NC_013939.1"/>
</dbReference>
<feature type="domain" description="HDOD" evidence="1">
    <location>
        <begin position="15"/>
        <end position="208"/>
    </location>
</feature>
<dbReference type="InterPro" id="IPR013976">
    <property type="entry name" value="HDOD"/>
</dbReference>
<dbReference type="PANTHER" id="PTHR33525">
    <property type="match status" value="1"/>
</dbReference>
<dbReference type="SMART" id="SM00471">
    <property type="entry name" value="HDc"/>
    <property type="match status" value="1"/>
</dbReference>
<keyword evidence="3" id="KW-1185">Reference proteome</keyword>
<dbReference type="eggNOG" id="COG1639">
    <property type="taxonomic scope" value="Bacteria"/>
</dbReference>
<dbReference type="NCBIfam" id="TIGR00277">
    <property type="entry name" value="HDIG"/>
    <property type="match status" value="1"/>
</dbReference>
<dbReference type="Gene3D" id="1.10.3210.10">
    <property type="entry name" value="Hypothetical protein af1432"/>
    <property type="match status" value="1"/>
</dbReference>
<dbReference type="PROSITE" id="PS51833">
    <property type="entry name" value="HDOD"/>
    <property type="match status" value="1"/>
</dbReference>
<dbReference type="AlphaFoldDB" id="D3PB52"/>
<dbReference type="Proteomes" id="UP000001520">
    <property type="component" value="Chromosome"/>
</dbReference>
<sequence>MSSDIISKLKELDDLPALPQTAKKVIDILNKPDFSFAELVSVISKDMNITASILKLANSALYSPKSEIRNLTQAITFLGATNIKNLVIALSTKTLFENFKASLLIQKVWEHSVAVAIYSRIVALKISNKISEEVFLIGMLHDLGIIIMNQYIKNYEEMISEIYGTEESLYEKEKELFDITHAEVGAKLVELWNLPGIYSDAIKYHHSSEDSKYKEYTKIVEYSDLVLSKNNMNIVSFTDENRIEQLRNEFGIDVETSDEIDEMFNEVYQYEKELFKL</sequence>
<dbReference type="Pfam" id="PF08668">
    <property type="entry name" value="HDOD"/>
    <property type="match status" value="1"/>
</dbReference>
<accession>D3PB52</accession>
<dbReference type="HOGENOM" id="CLU_048246_4_2_0"/>
<dbReference type="GO" id="GO:0016787">
    <property type="term" value="F:hydrolase activity"/>
    <property type="evidence" value="ECO:0007669"/>
    <property type="project" value="UniProtKB-KW"/>
</dbReference>
<dbReference type="OrthoDB" id="355331at2"/>
<evidence type="ECO:0000313" key="2">
    <source>
        <dbReference type="EMBL" id="BAI79825.1"/>
    </source>
</evidence>
<name>D3PB52_DEFDS</name>